<gene>
    <name evidence="2" type="ORF">BCR44DRAFT_1437561</name>
</gene>
<reference evidence="2 3" key="1">
    <citation type="submission" date="2016-07" db="EMBL/GenBank/DDBJ databases">
        <title>Pervasive Adenine N6-methylation of Active Genes in Fungi.</title>
        <authorList>
            <consortium name="DOE Joint Genome Institute"/>
            <person name="Mondo S.J."/>
            <person name="Dannebaum R.O."/>
            <person name="Kuo R.C."/>
            <person name="Labutti K."/>
            <person name="Haridas S."/>
            <person name="Kuo A."/>
            <person name="Salamov A."/>
            <person name="Ahrendt S.R."/>
            <person name="Lipzen A."/>
            <person name="Sullivan W."/>
            <person name="Andreopoulos W.B."/>
            <person name="Clum A."/>
            <person name="Lindquist E."/>
            <person name="Daum C."/>
            <person name="Ramamoorthy G.K."/>
            <person name="Gryganskyi A."/>
            <person name="Culley D."/>
            <person name="Magnuson J.K."/>
            <person name="James T.Y."/>
            <person name="O'Malley M.A."/>
            <person name="Stajich J.E."/>
            <person name="Spatafora J.W."/>
            <person name="Visel A."/>
            <person name="Grigoriev I.V."/>
        </authorList>
    </citation>
    <scope>NUCLEOTIDE SEQUENCE [LARGE SCALE GENOMIC DNA]</scope>
    <source>
        <strain evidence="2 3">PL171</strain>
    </source>
</reference>
<organism evidence="2 3">
    <name type="scientific">Catenaria anguillulae PL171</name>
    <dbReference type="NCBI Taxonomy" id="765915"/>
    <lineage>
        <taxon>Eukaryota</taxon>
        <taxon>Fungi</taxon>
        <taxon>Fungi incertae sedis</taxon>
        <taxon>Blastocladiomycota</taxon>
        <taxon>Blastocladiomycetes</taxon>
        <taxon>Blastocladiales</taxon>
        <taxon>Catenariaceae</taxon>
        <taxon>Catenaria</taxon>
    </lineage>
</organism>
<evidence type="ECO:0000313" key="2">
    <source>
        <dbReference type="EMBL" id="ORZ33767.1"/>
    </source>
</evidence>
<protein>
    <submittedName>
        <fullName evidence="2">Uncharacterized protein</fullName>
    </submittedName>
</protein>
<comment type="caution">
    <text evidence="2">The sequence shown here is derived from an EMBL/GenBank/DDBJ whole genome shotgun (WGS) entry which is preliminary data.</text>
</comment>
<feature type="compositionally biased region" description="Low complexity" evidence="1">
    <location>
        <begin position="1"/>
        <end position="16"/>
    </location>
</feature>
<name>A0A1Y2HGQ6_9FUNG</name>
<dbReference type="AlphaFoldDB" id="A0A1Y2HGQ6"/>
<keyword evidence="3" id="KW-1185">Reference proteome</keyword>
<sequence>MAAQQQEQDQQQAAPAEYRPTDHGMVTDTFLADFLDALPSDSDSDSDTDSGNRETLASRPAYTAQIASPLHSFLLPFLASQSPPSLGHIVHTQLLSNPLGPTSIRATIDYLYFHKLFHTCERRITTCKDPAQTGLMCAYQLKDEGMMVRNWVELAKVGSTLDPHARYLLGSVHMHFQSGPVVGELAGERVGVEEVAEQLRLAVEVKSSDVHVWIVVRELFANAAWVKDRGLGLRVAQLAQVRALSILDVAKVDWADTAAKRRWESMVAKVESGFVMPQMPNLDTAIKVSLDKADQESNLLFPPPHHPLMHAVPHYSAMHMSAQQVEDALSEWCAEVQAWTFVSHEPKGNEQVGESLAALIKLVYKETFRHVARRVCPGVWAMGRAGVVVVPGIPVGASGTGSMESKEGSEEGEEDDGENMGPFLALLH</sequence>
<dbReference type="Proteomes" id="UP000193411">
    <property type="component" value="Unassembled WGS sequence"/>
</dbReference>
<evidence type="ECO:0000256" key="1">
    <source>
        <dbReference type="SAM" id="MobiDB-lite"/>
    </source>
</evidence>
<proteinExistence type="predicted"/>
<feature type="region of interest" description="Disordered" evidence="1">
    <location>
        <begin position="398"/>
        <end position="421"/>
    </location>
</feature>
<dbReference type="EMBL" id="MCFL01000033">
    <property type="protein sequence ID" value="ORZ33767.1"/>
    <property type="molecule type" value="Genomic_DNA"/>
</dbReference>
<feature type="region of interest" description="Disordered" evidence="1">
    <location>
        <begin position="1"/>
        <end position="23"/>
    </location>
</feature>
<evidence type="ECO:0000313" key="3">
    <source>
        <dbReference type="Proteomes" id="UP000193411"/>
    </source>
</evidence>
<dbReference type="OrthoDB" id="5570894at2759"/>
<accession>A0A1Y2HGQ6</accession>